<accession>A0A4R8M9W4</accession>
<evidence type="ECO:0000313" key="6">
    <source>
        <dbReference type="Proteomes" id="UP000294824"/>
    </source>
</evidence>
<protein>
    <submittedName>
        <fullName evidence="2">Uncharacterized protein</fullName>
    </submittedName>
</protein>
<comment type="caution">
    <text evidence="2">The sequence shown here is derived from an EMBL/GenBank/DDBJ whole genome shotgun (WGS) entry which is preliminary data.</text>
</comment>
<dbReference type="OrthoDB" id="1439363at2"/>
<accession>A0A090WND3</accession>
<sequence>MAKLTSKQVNELANYFLALAQSMGDYRILNFDNLTKLENKKLRETHRKTLEYSDDLFTMSATFVLDDVTASLETLDAITKKINKSYKGLQDVQKAIDISTHVVTLGASIFTFNTLAIIDSLDNLKASIKA</sequence>
<evidence type="ECO:0000313" key="2">
    <source>
        <dbReference type="EMBL" id="GAL78610.1"/>
    </source>
</evidence>
<dbReference type="Proteomes" id="UP000029644">
    <property type="component" value="Unassembled WGS sequence"/>
</dbReference>
<dbReference type="AlphaFoldDB" id="A0A090WND3"/>
<dbReference type="Proteomes" id="UP000294824">
    <property type="component" value="Unassembled WGS sequence"/>
</dbReference>
<keyword evidence="6" id="KW-1185">Reference proteome</keyword>
<evidence type="ECO:0000313" key="3">
    <source>
        <dbReference type="EMBL" id="TDY62390.1"/>
    </source>
</evidence>
<dbReference type="RefSeq" id="WP_042496260.1">
    <property type="nucleotide sequence ID" value="NZ_BBNQ01000001.1"/>
</dbReference>
<dbReference type="EMBL" id="BBNQ01000001">
    <property type="protein sequence ID" value="GAL60572.1"/>
    <property type="molecule type" value="Genomic_DNA"/>
</dbReference>
<reference evidence="3 6" key="2">
    <citation type="submission" date="2019-03" db="EMBL/GenBank/DDBJ databases">
        <title>Genomic Encyclopedia of Type Strains, Phase III (KMG-III): the genomes of soil and plant-associated and newly described type strains.</title>
        <authorList>
            <person name="Whitman W."/>
        </authorList>
    </citation>
    <scope>NUCLEOTIDE SEQUENCE [LARGE SCALE GENOMIC DNA]</scope>
    <source>
        <strain evidence="3 6">CECT 8301</strain>
    </source>
</reference>
<dbReference type="Proteomes" id="UP000029643">
    <property type="component" value="Unassembled WGS sequence"/>
</dbReference>
<evidence type="ECO:0000313" key="1">
    <source>
        <dbReference type="EMBL" id="GAL60572.1"/>
    </source>
</evidence>
<organism evidence="2 4">
    <name type="scientific">Algibacter lectus</name>
    <dbReference type="NCBI Taxonomy" id="221126"/>
    <lineage>
        <taxon>Bacteria</taxon>
        <taxon>Pseudomonadati</taxon>
        <taxon>Bacteroidota</taxon>
        <taxon>Flavobacteriia</taxon>
        <taxon>Flavobacteriales</taxon>
        <taxon>Flavobacteriaceae</taxon>
        <taxon>Algibacter</taxon>
    </lineage>
</organism>
<dbReference type="EMBL" id="SORL01000008">
    <property type="protein sequence ID" value="TDY62390.1"/>
    <property type="molecule type" value="Genomic_DNA"/>
</dbReference>
<reference evidence="4 5" key="1">
    <citation type="journal article" date="2014" name="Genome Announc.">
        <title>Draft Genome Sequences of Marine Flavobacterium Algibacter lectus Strains SS8 and NR4.</title>
        <authorList>
            <person name="Takatani N."/>
            <person name="Nakanishi M."/>
            <person name="Meirelles P."/>
            <person name="Mino S."/>
            <person name="Suda W."/>
            <person name="Oshima K."/>
            <person name="Hattori M."/>
            <person name="Ohkuma M."/>
            <person name="Hosokawa M."/>
            <person name="Miyashita K."/>
            <person name="Thompson F.L."/>
            <person name="Niwa A."/>
            <person name="Sawabe T."/>
            <person name="Sawabe T."/>
        </authorList>
    </citation>
    <scope>NUCLEOTIDE SEQUENCE [LARGE SCALE GENOMIC DNA]</scope>
    <source>
        <strain evidence="2">JCM 19274</strain>
        <strain evidence="1 5">JCM 19300</strain>
        <strain evidence="4">JCM19274</strain>
    </source>
</reference>
<evidence type="ECO:0000313" key="4">
    <source>
        <dbReference type="Proteomes" id="UP000029643"/>
    </source>
</evidence>
<name>A0A090WND3_9FLAO</name>
<evidence type="ECO:0000313" key="5">
    <source>
        <dbReference type="Proteomes" id="UP000029644"/>
    </source>
</evidence>
<dbReference type="EMBL" id="BBNU01000003">
    <property type="protein sequence ID" value="GAL78610.1"/>
    <property type="molecule type" value="Genomic_DNA"/>
</dbReference>
<gene>
    <name evidence="3" type="ORF">DFQ06_2227</name>
    <name evidence="2" type="ORF">JCM19274_1074</name>
    <name evidence="1" type="ORF">JCM19300_3510</name>
</gene>
<dbReference type="STRING" id="221126.SAMN04489722_103110"/>
<proteinExistence type="predicted"/>